<dbReference type="PANTHER" id="PTHR43155:SF2">
    <property type="entry name" value="CYCLIC DI-GMP PHOSPHODIESTERASE PA4108"/>
    <property type="match status" value="1"/>
</dbReference>
<evidence type="ECO:0000259" key="3">
    <source>
        <dbReference type="PROSITE" id="PS51832"/>
    </source>
</evidence>
<dbReference type="NCBIfam" id="TIGR00254">
    <property type="entry name" value="GGDEF"/>
    <property type="match status" value="1"/>
</dbReference>
<keyword evidence="1" id="KW-0812">Transmembrane</keyword>
<accession>A0A4Q0T151</accession>
<reference evidence="4 5" key="1">
    <citation type="submission" date="2018-11" db="EMBL/GenBank/DDBJ databases">
        <authorList>
            <person name="Mardanov A.V."/>
            <person name="Ravin N.V."/>
            <person name="Dedysh S.N."/>
        </authorList>
    </citation>
    <scope>NUCLEOTIDE SEQUENCE [LARGE SCALE GENOMIC DNA]</scope>
    <source>
        <strain evidence="4 5">AF10</strain>
    </source>
</reference>
<dbReference type="InterPro" id="IPR029016">
    <property type="entry name" value="GAF-like_dom_sf"/>
</dbReference>
<keyword evidence="5" id="KW-1185">Reference proteome</keyword>
<dbReference type="Proteomes" id="UP000289437">
    <property type="component" value="Unassembled WGS sequence"/>
</dbReference>
<dbReference type="SUPFAM" id="SSF55073">
    <property type="entry name" value="Nucleotide cyclase"/>
    <property type="match status" value="1"/>
</dbReference>
<dbReference type="CDD" id="cd00077">
    <property type="entry name" value="HDc"/>
    <property type="match status" value="1"/>
</dbReference>
<dbReference type="Gene3D" id="3.30.450.40">
    <property type="match status" value="1"/>
</dbReference>
<dbReference type="Pfam" id="PF00990">
    <property type="entry name" value="GGDEF"/>
    <property type="match status" value="1"/>
</dbReference>
<keyword evidence="1" id="KW-1133">Transmembrane helix</keyword>
<dbReference type="SMART" id="SM00267">
    <property type="entry name" value="GGDEF"/>
    <property type="match status" value="1"/>
</dbReference>
<dbReference type="InterPro" id="IPR043128">
    <property type="entry name" value="Rev_trsase/Diguanyl_cyclase"/>
</dbReference>
<feature type="transmembrane region" description="Helical" evidence="1">
    <location>
        <begin position="134"/>
        <end position="154"/>
    </location>
</feature>
<feature type="domain" description="GGDEF" evidence="2">
    <location>
        <begin position="638"/>
        <end position="774"/>
    </location>
</feature>
<feature type="transmembrane region" description="Helical" evidence="1">
    <location>
        <begin position="64"/>
        <end position="86"/>
    </location>
</feature>
<dbReference type="SMART" id="SM00471">
    <property type="entry name" value="HDc"/>
    <property type="match status" value="1"/>
</dbReference>
<dbReference type="InterPro" id="IPR003018">
    <property type="entry name" value="GAF"/>
</dbReference>
<dbReference type="SUPFAM" id="SSF55781">
    <property type="entry name" value="GAF domain-like"/>
    <property type="match status" value="1"/>
</dbReference>
<evidence type="ECO:0000259" key="2">
    <source>
        <dbReference type="PROSITE" id="PS50887"/>
    </source>
</evidence>
<dbReference type="Gene3D" id="1.10.3210.10">
    <property type="entry name" value="Hypothetical protein af1432"/>
    <property type="match status" value="1"/>
</dbReference>
<dbReference type="PROSITE" id="PS51832">
    <property type="entry name" value="HD_GYP"/>
    <property type="match status" value="1"/>
</dbReference>
<dbReference type="AlphaFoldDB" id="A0A4Q0T151"/>
<keyword evidence="1" id="KW-0472">Membrane</keyword>
<proteinExistence type="predicted"/>
<dbReference type="PANTHER" id="PTHR43155">
    <property type="entry name" value="CYCLIC DI-GMP PHOSPHODIESTERASE PA4108-RELATED"/>
    <property type="match status" value="1"/>
</dbReference>
<dbReference type="InterPro" id="IPR037522">
    <property type="entry name" value="HD_GYP_dom"/>
</dbReference>
<evidence type="ECO:0000256" key="1">
    <source>
        <dbReference type="SAM" id="Phobius"/>
    </source>
</evidence>
<feature type="transmembrane region" description="Helical" evidence="1">
    <location>
        <begin position="27"/>
        <end position="52"/>
    </location>
</feature>
<feature type="domain" description="HD-GYP" evidence="3">
    <location>
        <begin position="194"/>
        <end position="389"/>
    </location>
</feature>
<dbReference type="InterPro" id="IPR029787">
    <property type="entry name" value="Nucleotide_cyclase"/>
</dbReference>
<comment type="caution">
    <text evidence="4">The sequence shown here is derived from an EMBL/GenBank/DDBJ whole genome shotgun (WGS) entry which is preliminary data.</text>
</comment>
<sequence>MYLVAVLLSSGMKVAMPKGDGTMAVNFPFILLGIVQLSPGQAIALAALSVIAQCRIRVIKPFTFVQIAFNVANVITATALATLTFLSATRIGTELAPALALAATTYFFANTIPVALVIAWSKGEAPVALWRREFPWYLPFYLVGAVLAAVADLISVRFGWTTSLLLVPVIYTIHRAYRAQMAMVRDRQIHLEETEALHLRTIEGLAMAIEAKDHNTHDHLVRVRMYVAEIGVELGITELEMHALMTASFLHDIGKLAVPEHIINKPGKLTPEEFEKIKIHPVVGADILERVRFPYPVVPIVRSHHEAWDGSGYPDGLKGEEIPIGARILSAVDCFDALASDRPYRKALPIGEAMAMVRSKAGIQFDPRVVAVLEKRHVELEERARLHGKGLEPLNIDVTVARGEAPGAGFQQDNESSDAVARELASGEAARLDALNHVAAASQEAQAIFEMSQTLGASLSPDETISVMSSRLRHFIPFDCFAFYLKTGDILSVRYIDGHGTRSFSARPIPLGEGLSGWVAQSGRPSLNGNPKVEPNYEAGRDATMELSSALSLPLFNLTGDIFGVLTIYACALDAFSRDHLRILQAVEAKYSLTLQNVLSFGSAEKDLRVDVVTQLPNTRQFFPRMEADLIKASKGSEQLGVVVCNLNSLKAISERYGPKMASELLRSVADGFRACCHSYDSVARIGVDEFVFLLPGIDMKSCTPQLQLIEETVRHAATDLKIEMNISVSLGASFFPADGNTAEELLGLADRRMYFHKRKYFEAGASPIDRPRKVAEVA</sequence>
<reference evidence="5" key="2">
    <citation type="submission" date="2019-02" db="EMBL/GenBank/DDBJ databases">
        <title>Granulicella sibirica sp. nov., a psychrotolerant acidobacterium isolated from an organic soil layer in forested tundra, West Siberia.</title>
        <authorList>
            <person name="Oshkin I.Y."/>
            <person name="Kulichevskaya I.S."/>
            <person name="Rijpstra W.I.C."/>
            <person name="Sinninghe Damste J.S."/>
            <person name="Rakitin A.L."/>
            <person name="Ravin N.V."/>
            <person name="Dedysh S.N."/>
        </authorList>
    </citation>
    <scope>NUCLEOTIDE SEQUENCE [LARGE SCALE GENOMIC DNA]</scope>
    <source>
        <strain evidence="5">AF10</strain>
    </source>
</reference>
<name>A0A4Q0T151_9BACT</name>
<protein>
    <submittedName>
        <fullName evidence="4">GAF domain/HD domain protein</fullName>
    </submittedName>
</protein>
<dbReference type="SUPFAM" id="SSF109604">
    <property type="entry name" value="HD-domain/PDEase-like"/>
    <property type="match status" value="1"/>
</dbReference>
<gene>
    <name evidence="4" type="ORF">GRAN_0655</name>
</gene>
<dbReference type="PROSITE" id="PS50887">
    <property type="entry name" value="GGDEF"/>
    <property type="match status" value="1"/>
</dbReference>
<dbReference type="InterPro" id="IPR006675">
    <property type="entry name" value="HDIG_dom"/>
</dbReference>
<evidence type="ECO:0000313" key="5">
    <source>
        <dbReference type="Proteomes" id="UP000289437"/>
    </source>
</evidence>
<organism evidence="4 5">
    <name type="scientific">Granulicella sibirica</name>
    <dbReference type="NCBI Taxonomy" id="2479048"/>
    <lineage>
        <taxon>Bacteria</taxon>
        <taxon>Pseudomonadati</taxon>
        <taxon>Acidobacteriota</taxon>
        <taxon>Terriglobia</taxon>
        <taxon>Terriglobales</taxon>
        <taxon>Acidobacteriaceae</taxon>
        <taxon>Granulicella</taxon>
    </lineage>
</organism>
<dbReference type="EMBL" id="RDSM01000001">
    <property type="protein sequence ID" value="RXH57345.1"/>
    <property type="molecule type" value="Genomic_DNA"/>
</dbReference>
<dbReference type="Gene3D" id="3.30.70.270">
    <property type="match status" value="1"/>
</dbReference>
<dbReference type="NCBIfam" id="TIGR00277">
    <property type="entry name" value="HDIG"/>
    <property type="match status" value="1"/>
</dbReference>
<feature type="transmembrane region" description="Helical" evidence="1">
    <location>
        <begin position="98"/>
        <end position="122"/>
    </location>
</feature>
<evidence type="ECO:0000313" key="4">
    <source>
        <dbReference type="EMBL" id="RXH57345.1"/>
    </source>
</evidence>
<dbReference type="Pfam" id="PF13185">
    <property type="entry name" value="GAF_2"/>
    <property type="match status" value="1"/>
</dbReference>
<dbReference type="InterPro" id="IPR003607">
    <property type="entry name" value="HD/PDEase_dom"/>
</dbReference>
<dbReference type="InterPro" id="IPR000160">
    <property type="entry name" value="GGDEF_dom"/>
</dbReference>
<dbReference type="CDD" id="cd01949">
    <property type="entry name" value="GGDEF"/>
    <property type="match status" value="1"/>
</dbReference>
<dbReference type="Pfam" id="PF13487">
    <property type="entry name" value="HD_5"/>
    <property type="match status" value="1"/>
</dbReference>